<dbReference type="InterPro" id="IPR009057">
    <property type="entry name" value="Homeodomain-like_sf"/>
</dbReference>
<proteinExistence type="predicted"/>
<evidence type="ECO:0000256" key="4">
    <source>
        <dbReference type="PROSITE-ProRule" id="PRU00335"/>
    </source>
</evidence>
<dbReference type="InterPro" id="IPR036271">
    <property type="entry name" value="Tet_transcr_reg_TetR-rel_C_sf"/>
</dbReference>
<name>A0ABU2FVX5_9EURY</name>
<reference evidence="6 7" key="1">
    <citation type="submission" date="2022-06" db="EMBL/GenBank/DDBJ databases">
        <title>Halomicroarcula sp. a new haloarchaeum isolate from saline soil.</title>
        <authorList>
            <person name="Strakova D."/>
            <person name="Galisteo C."/>
            <person name="Sanchez-Porro C."/>
            <person name="Ventosa A."/>
        </authorList>
    </citation>
    <scope>NUCLEOTIDE SEQUENCE [LARGE SCALE GENOMIC DNA]</scope>
    <source>
        <strain evidence="6 7">S3CR25-11</strain>
    </source>
</reference>
<evidence type="ECO:0000259" key="5">
    <source>
        <dbReference type="PROSITE" id="PS50977"/>
    </source>
</evidence>
<dbReference type="SUPFAM" id="SSF48498">
    <property type="entry name" value="Tetracyclin repressor-like, C-terminal domain"/>
    <property type="match status" value="1"/>
</dbReference>
<dbReference type="RefSeq" id="WP_310902095.1">
    <property type="nucleotide sequence ID" value="NZ_JAMQOS010000008.1"/>
</dbReference>
<feature type="domain" description="HTH tetR-type" evidence="5">
    <location>
        <begin position="10"/>
        <end position="70"/>
    </location>
</feature>
<dbReference type="InterPro" id="IPR001647">
    <property type="entry name" value="HTH_TetR"/>
</dbReference>
<dbReference type="InterPro" id="IPR050109">
    <property type="entry name" value="HTH-type_TetR-like_transc_reg"/>
</dbReference>
<dbReference type="SUPFAM" id="SSF46689">
    <property type="entry name" value="Homeodomain-like"/>
    <property type="match status" value="1"/>
</dbReference>
<keyword evidence="3" id="KW-0804">Transcription</keyword>
<dbReference type="PANTHER" id="PTHR30055:SF234">
    <property type="entry name" value="HTH-TYPE TRANSCRIPTIONAL REGULATOR BETI"/>
    <property type="match status" value="1"/>
</dbReference>
<dbReference type="PANTHER" id="PTHR30055">
    <property type="entry name" value="HTH-TYPE TRANSCRIPTIONAL REGULATOR RUTR"/>
    <property type="match status" value="1"/>
</dbReference>
<dbReference type="Proteomes" id="UP001268864">
    <property type="component" value="Unassembled WGS sequence"/>
</dbReference>
<dbReference type="Pfam" id="PF00440">
    <property type="entry name" value="TetR_N"/>
    <property type="match status" value="1"/>
</dbReference>
<evidence type="ECO:0000313" key="7">
    <source>
        <dbReference type="Proteomes" id="UP001268864"/>
    </source>
</evidence>
<dbReference type="EMBL" id="JAMQOS010000008">
    <property type="protein sequence ID" value="MDS0284432.1"/>
    <property type="molecule type" value="Genomic_DNA"/>
</dbReference>
<protein>
    <submittedName>
        <fullName evidence="6">TetR/AcrR family transcriptional regulator</fullName>
    </submittedName>
</protein>
<evidence type="ECO:0000256" key="1">
    <source>
        <dbReference type="ARBA" id="ARBA00023015"/>
    </source>
</evidence>
<sequence length="206" mass="23684">MTTSRPEIPEDTYEDLMQATARALCEHGYSRLRVRDIDDYFGKSRQLINHYYDGKDDLIEAVLQYLLEEYERGIAVGDDVDPEQQLHSYIGQFFHGPDIENFDHWAFVTALIELRSQAQHYPRHQELLLQNYNHLRAILVAIIEKGIEQGDFKDVDADTFATAIIDVISTSRMHKVCLGDDDAIEHGREVLETIILPQLIGDPGRN</sequence>
<gene>
    <name evidence="6" type="ORF">NDI86_20255</name>
</gene>
<comment type="caution">
    <text evidence="6">The sequence shown here is derived from an EMBL/GenBank/DDBJ whole genome shotgun (WGS) entry which is preliminary data.</text>
</comment>
<accession>A0ABU2FVX5</accession>
<keyword evidence="7" id="KW-1185">Reference proteome</keyword>
<keyword evidence="1" id="KW-0805">Transcription regulation</keyword>
<dbReference type="PROSITE" id="PS50977">
    <property type="entry name" value="HTH_TETR_2"/>
    <property type="match status" value="1"/>
</dbReference>
<keyword evidence="2 4" id="KW-0238">DNA-binding</keyword>
<evidence type="ECO:0000256" key="2">
    <source>
        <dbReference type="ARBA" id="ARBA00023125"/>
    </source>
</evidence>
<feature type="DNA-binding region" description="H-T-H motif" evidence="4">
    <location>
        <begin position="33"/>
        <end position="52"/>
    </location>
</feature>
<evidence type="ECO:0000313" key="6">
    <source>
        <dbReference type="EMBL" id="MDS0284432.1"/>
    </source>
</evidence>
<dbReference type="Gene3D" id="1.10.357.10">
    <property type="entry name" value="Tetracycline Repressor, domain 2"/>
    <property type="match status" value="1"/>
</dbReference>
<dbReference type="Pfam" id="PF16925">
    <property type="entry name" value="TetR_C_13"/>
    <property type="match status" value="1"/>
</dbReference>
<evidence type="ECO:0000256" key="3">
    <source>
        <dbReference type="ARBA" id="ARBA00023163"/>
    </source>
</evidence>
<dbReference type="InterPro" id="IPR011075">
    <property type="entry name" value="TetR_C"/>
</dbReference>
<organism evidence="6 7">
    <name type="scientific">Haloarcula onubensis</name>
    <dbReference type="NCBI Taxonomy" id="2950539"/>
    <lineage>
        <taxon>Archaea</taxon>
        <taxon>Methanobacteriati</taxon>
        <taxon>Methanobacteriota</taxon>
        <taxon>Stenosarchaea group</taxon>
        <taxon>Halobacteria</taxon>
        <taxon>Halobacteriales</taxon>
        <taxon>Haloarculaceae</taxon>
        <taxon>Haloarcula</taxon>
    </lineage>
</organism>